<evidence type="ECO:0000256" key="2">
    <source>
        <dbReference type="SAM" id="SignalP"/>
    </source>
</evidence>
<evidence type="ECO:0000313" key="3">
    <source>
        <dbReference type="EMBL" id="MCS0584880.1"/>
    </source>
</evidence>
<gene>
    <name evidence="3" type="ORF">NX784_25150</name>
</gene>
<protein>
    <submittedName>
        <fullName evidence="3">PEP-CTERM sorting domain-containing protein</fullName>
    </submittedName>
</protein>
<proteinExistence type="predicted"/>
<sequence>MMNLGTNALKLIGAGLMLHCAVAHADPYVFSTGVVDGRMAALSRPGASETETADDFIIAQHTNVTRATFTGLLTNDVPLSSITDIQVEIYRVFPKDSSSPPSGRAPTRNNSPSDVAFDSRALSASGLTFTTDVLATGFTALNSVVNGINAVPNQTTGGEGAVTGTEVQFTVDFATPFDLAADHYFFVPQVAVTGGNFLWLSTAHPIVPPGTPFSPDLQSWIRNGNIEPDWLRVGTDIVGGVPAPTFNQAFTLTGETVPIPEPLSAGLVAIGLLALVHHRARRARR</sequence>
<feature type="compositionally biased region" description="Polar residues" evidence="1">
    <location>
        <begin position="96"/>
        <end position="113"/>
    </location>
</feature>
<evidence type="ECO:0000256" key="1">
    <source>
        <dbReference type="SAM" id="MobiDB-lite"/>
    </source>
</evidence>
<dbReference type="EMBL" id="JANUGW010000026">
    <property type="protein sequence ID" value="MCS0584880.1"/>
    <property type="molecule type" value="Genomic_DNA"/>
</dbReference>
<dbReference type="RefSeq" id="WP_258819427.1">
    <property type="nucleotide sequence ID" value="NZ_JANUGW010000026.1"/>
</dbReference>
<reference evidence="3 4" key="1">
    <citation type="submission" date="2022-08" db="EMBL/GenBank/DDBJ databases">
        <title>Reclassification of Massilia species as members of the genera Telluria, Duganella, Pseudoduganella, Mokoshia gen. nov. and Zemynaea gen. nov. using orthogonal and non-orthogonal genome-based approaches.</title>
        <authorList>
            <person name="Bowman J.P."/>
        </authorList>
    </citation>
    <scope>NUCLEOTIDE SEQUENCE [LARGE SCALE GENOMIC DNA]</scope>
    <source>
        <strain evidence="3 4">JCM 31316</strain>
    </source>
</reference>
<keyword evidence="4" id="KW-1185">Reference proteome</keyword>
<name>A0ABT1ZY70_9BURK</name>
<accession>A0ABT1ZY70</accession>
<dbReference type="Proteomes" id="UP001204151">
    <property type="component" value="Unassembled WGS sequence"/>
</dbReference>
<keyword evidence="2" id="KW-0732">Signal</keyword>
<comment type="caution">
    <text evidence="3">The sequence shown here is derived from an EMBL/GenBank/DDBJ whole genome shotgun (WGS) entry which is preliminary data.</text>
</comment>
<feature type="region of interest" description="Disordered" evidence="1">
    <location>
        <begin position="95"/>
        <end position="114"/>
    </location>
</feature>
<evidence type="ECO:0000313" key="4">
    <source>
        <dbReference type="Proteomes" id="UP001204151"/>
    </source>
</evidence>
<feature type="signal peptide" evidence="2">
    <location>
        <begin position="1"/>
        <end position="25"/>
    </location>
</feature>
<organism evidence="3 4">
    <name type="scientific">Massilia pinisoli</name>
    <dbReference type="NCBI Taxonomy" id="1772194"/>
    <lineage>
        <taxon>Bacteria</taxon>
        <taxon>Pseudomonadati</taxon>
        <taxon>Pseudomonadota</taxon>
        <taxon>Betaproteobacteria</taxon>
        <taxon>Burkholderiales</taxon>
        <taxon>Oxalobacteraceae</taxon>
        <taxon>Telluria group</taxon>
        <taxon>Massilia</taxon>
    </lineage>
</organism>
<feature type="chain" id="PRO_5045956602" evidence="2">
    <location>
        <begin position="26"/>
        <end position="285"/>
    </location>
</feature>